<dbReference type="InterPro" id="IPR012944">
    <property type="entry name" value="SusD_RagB_dom"/>
</dbReference>
<organism evidence="9 10">
    <name type="scientific">Odoribacter splanchnicus</name>
    <dbReference type="NCBI Taxonomy" id="28118"/>
    <lineage>
        <taxon>Bacteria</taxon>
        <taxon>Pseudomonadati</taxon>
        <taxon>Bacteroidota</taxon>
        <taxon>Bacteroidia</taxon>
        <taxon>Bacteroidales</taxon>
        <taxon>Odoribacteraceae</taxon>
        <taxon>Odoribacter</taxon>
    </lineage>
</organism>
<protein>
    <submittedName>
        <fullName evidence="9">RagB/SusD family nutrient uptake outer membrane protein</fullName>
    </submittedName>
</protein>
<keyword evidence="4" id="KW-0472">Membrane</keyword>
<comment type="caution">
    <text evidence="9">The sequence shown here is derived from an EMBL/GenBank/DDBJ whole genome shotgun (WGS) entry which is preliminary data.</text>
</comment>
<feature type="chain" id="PRO_5043801163" evidence="6">
    <location>
        <begin position="22"/>
        <end position="476"/>
    </location>
</feature>
<keyword evidence="3 6" id="KW-0732">Signal</keyword>
<dbReference type="EMBL" id="JAQMRD010000004">
    <property type="protein sequence ID" value="MDB9222327.1"/>
    <property type="molecule type" value="Genomic_DNA"/>
</dbReference>
<dbReference type="PROSITE" id="PS51257">
    <property type="entry name" value="PROKAR_LIPOPROTEIN"/>
    <property type="match status" value="1"/>
</dbReference>
<dbReference type="Pfam" id="PF07980">
    <property type="entry name" value="SusD_RagB"/>
    <property type="match status" value="1"/>
</dbReference>
<evidence type="ECO:0000256" key="5">
    <source>
        <dbReference type="ARBA" id="ARBA00023237"/>
    </source>
</evidence>
<name>A0AAW6FGI7_9BACT</name>
<dbReference type="Proteomes" id="UP001212263">
    <property type="component" value="Unassembled WGS sequence"/>
</dbReference>
<dbReference type="SUPFAM" id="SSF48452">
    <property type="entry name" value="TPR-like"/>
    <property type="match status" value="1"/>
</dbReference>
<evidence type="ECO:0000256" key="3">
    <source>
        <dbReference type="ARBA" id="ARBA00022729"/>
    </source>
</evidence>
<dbReference type="Pfam" id="PF14322">
    <property type="entry name" value="SusD-like_3"/>
    <property type="match status" value="1"/>
</dbReference>
<sequence>MRNKILYTVLGLALLALSACSDWLDVSPKEEVKVDENFEHESGFREALAGCYMLLKSTSLYGRELTYGMADVLAQQWGYLPSTDNHYDLLSYDYTSTNSEELIKNVWSEAYNVVANANVLIGHVDEAPEAIFTATNRSVIRGEAYALRAMMHFDLLRLFAPAPVVGADRRGIPYVTSYGKDTTAFSTVAVCLERILSDLATAASELKADLVYEQRGETAVDENYLQNRGYKLNYYAVRLLQARVHLYKGDFAAALEAAREVIGQHYFTWTPSYEITTSDENTRNRVFTEELLFGVYAADLAERYDEDFTRVFVKGDYYWGNLFETSKTGYSGDYRYAYLTSSSADGYSRYSSKLRQATGGSLASDFGNTLPLLRLSEAYYIAAETAFEQSGKVSDGVGYLNTVRTRRNIMEELPATLTADEFREEIRKEYAKEFIAEGQLFFYYKRLNEPSIPGFYGAFTADSYVVPIPSEEITNR</sequence>
<proteinExistence type="inferred from homology"/>
<evidence type="ECO:0000256" key="6">
    <source>
        <dbReference type="SAM" id="SignalP"/>
    </source>
</evidence>
<dbReference type="InterPro" id="IPR033985">
    <property type="entry name" value="SusD-like_N"/>
</dbReference>
<dbReference type="AlphaFoldDB" id="A0AAW6FGI7"/>
<dbReference type="RefSeq" id="WP_272054128.1">
    <property type="nucleotide sequence ID" value="NZ_JAQMRB010000005.1"/>
</dbReference>
<evidence type="ECO:0000313" key="10">
    <source>
        <dbReference type="Proteomes" id="UP001212263"/>
    </source>
</evidence>
<reference evidence="9" key="1">
    <citation type="submission" date="2023-01" db="EMBL/GenBank/DDBJ databases">
        <title>Human gut microbiome strain richness.</title>
        <authorList>
            <person name="Chen-Liaw A."/>
        </authorList>
    </citation>
    <scope>NUCLEOTIDE SEQUENCE</scope>
    <source>
        <strain evidence="9">RTP21484st1_B7_RTP21484_190118</strain>
    </source>
</reference>
<evidence type="ECO:0000256" key="2">
    <source>
        <dbReference type="ARBA" id="ARBA00006275"/>
    </source>
</evidence>
<gene>
    <name evidence="9" type="ORF">PN645_04805</name>
</gene>
<evidence type="ECO:0000256" key="4">
    <source>
        <dbReference type="ARBA" id="ARBA00023136"/>
    </source>
</evidence>
<evidence type="ECO:0000259" key="7">
    <source>
        <dbReference type="Pfam" id="PF07980"/>
    </source>
</evidence>
<accession>A0AAW6FGI7</accession>
<dbReference type="GO" id="GO:0009279">
    <property type="term" value="C:cell outer membrane"/>
    <property type="evidence" value="ECO:0007669"/>
    <property type="project" value="UniProtKB-SubCell"/>
</dbReference>
<evidence type="ECO:0000256" key="1">
    <source>
        <dbReference type="ARBA" id="ARBA00004442"/>
    </source>
</evidence>
<dbReference type="InterPro" id="IPR011990">
    <property type="entry name" value="TPR-like_helical_dom_sf"/>
</dbReference>
<feature type="domain" description="SusD-like N-terminal" evidence="8">
    <location>
        <begin position="22"/>
        <end position="207"/>
    </location>
</feature>
<dbReference type="Gene3D" id="1.25.40.390">
    <property type="match status" value="2"/>
</dbReference>
<comment type="subcellular location">
    <subcellularLocation>
        <location evidence="1">Cell outer membrane</location>
    </subcellularLocation>
</comment>
<comment type="similarity">
    <text evidence="2">Belongs to the SusD family.</text>
</comment>
<keyword evidence="5" id="KW-0998">Cell outer membrane</keyword>
<evidence type="ECO:0000259" key="8">
    <source>
        <dbReference type="Pfam" id="PF14322"/>
    </source>
</evidence>
<feature type="signal peptide" evidence="6">
    <location>
        <begin position="1"/>
        <end position="21"/>
    </location>
</feature>
<feature type="domain" description="RagB/SusD" evidence="7">
    <location>
        <begin position="352"/>
        <end position="447"/>
    </location>
</feature>
<evidence type="ECO:0000313" key="9">
    <source>
        <dbReference type="EMBL" id="MDB9222327.1"/>
    </source>
</evidence>